<dbReference type="EC" id="2.3.-.-" evidence="2"/>
<protein>
    <submittedName>
        <fullName evidence="2">GNAT family N-acetyltransferase</fullName>
        <ecNumber evidence="2">2.3.-.-</ecNumber>
    </submittedName>
</protein>
<comment type="caution">
    <text evidence="2">The sequence shown here is derived from an EMBL/GenBank/DDBJ whole genome shotgun (WGS) entry which is preliminary data.</text>
</comment>
<dbReference type="InterPro" id="IPR016181">
    <property type="entry name" value="Acyl_CoA_acyltransferase"/>
</dbReference>
<dbReference type="InterPro" id="IPR000182">
    <property type="entry name" value="GNAT_dom"/>
</dbReference>
<gene>
    <name evidence="2" type="ORF">ACFFF6_02340</name>
</gene>
<evidence type="ECO:0000259" key="1">
    <source>
        <dbReference type="PROSITE" id="PS51186"/>
    </source>
</evidence>
<dbReference type="Pfam" id="PF00583">
    <property type="entry name" value="Acetyltransf_1"/>
    <property type="match status" value="1"/>
</dbReference>
<keyword evidence="3" id="KW-1185">Reference proteome</keyword>
<evidence type="ECO:0000313" key="2">
    <source>
        <dbReference type="EMBL" id="MFC0672791.1"/>
    </source>
</evidence>
<name>A0ABV6R740_9MICO</name>
<dbReference type="Gene3D" id="3.40.630.30">
    <property type="match status" value="1"/>
</dbReference>
<reference evidence="2 3" key="1">
    <citation type="submission" date="2024-09" db="EMBL/GenBank/DDBJ databases">
        <authorList>
            <person name="Sun Q."/>
            <person name="Mori K."/>
        </authorList>
    </citation>
    <scope>NUCLEOTIDE SEQUENCE [LARGE SCALE GENOMIC DNA]</scope>
    <source>
        <strain evidence="2 3">CICC 10874</strain>
    </source>
</reference>
<accession>A0ABV6R740</accession>
<evidence type="ECO:0000313" key="3">
    <source>
        <dbReference type="Proteomes" id="UP001589793"/>
    </source>
</evidence>
<dbReference type="PROSITE" id="PS51186">
    <property type="entry name" value="GNAT"/>
    <property type="match status" value="1"/>
</dbReference>
<proteinExistence type="predicted"/>
<keyword evidence="2" id="KW-0808">Transferase</keyword>
<dbReference type="CDD" id="cd04301">
    <property type="entry name" value="NAT_SF"/>
    <property type="match status" value="1"/>
</dbReference>
<sequence>MSIGLHTPSVAELPALDASLRRWSAPGAPLQLHAGDLGWHGRLGAARTAAAVRIWTAGAPDGRSDARLPRGVGPADAAPGLARPRAIALLDGPGLVRLAVDPAAAEDPLLAEAIADHLADPAHGVLPAGPATLEARAAPALTRLLRLRGWEEDEPWAILRQELERSPRTRTGPEAGITCTVILPGSRHRPGARRDADVDALLAVLDSAFAISDRSAVQRRERWTAMCAAPAAERSRFLLLRDAEGRPVAAAGIWAAGPGLPGIIEPLGVHAEHRGLGHGRTITRACADQLREMGAAEMLVGTPADNDPAPAAYARAGMRREADARDLRRV</sequence>
<dbReference type="RefSeq" id="WP_376977855.1">
    <property type="nucleotide sequence ID" value="NZ_JBHLSV010000002.1"/>
</dbReference>
<feature type="domain" description="N-acetyltransferase" evidence="1">
    <location>
        <begin position="186"/>
        <end position="330"/>
    </location>
</feature>
<dbReference type="GO" id="GO:0016746">
    <property type="term" value="F:acyltransferase activity"/>
    <property type="evidence" value="ECO:0007669"/>
    <property type="project" value="UniProtKB-KW"/>
</dbReference>
<keyword evidence="2" id="KW-0012">Acyltransferase</keyword>
<dbReference type="SUPFAM" id="SSF55729">
    <property type="entry name" value="Acyl-CoA N-acyltransferases (Nat)"/>
    <property type="match status" value="1"/>
</dbReference>
<dbReference type="EMBL" id="JBHLSV010000002">
    <property type="protein sequence ID" value="MFC0672791.1"/>
    <property type="molecule type" value="Genomic_DNA"/>
</dbReference>
<dbReference type="Proteomes" id="UP001589793">
    <property type="component" value="Unassembled WGS sequence"/>
</dbReference>
<organism evidence="2 3">
    <name type="scientific">Brachybacterium hainanense</name>
    <dbReference type="NCBI Taxonomy" id="1541174"/>
    <lineage>
        <taxon>Bacteria</taxon>
        <taxon>Bacillati</taxon>
        <taxon>Actinomycetota</taxon>
        <taxon>Actinomycetes</taxon>
        <taxon>Micrococcales</taxon>
        <taxon>Dermabacteraceae</taxon>
        <taxon>Brachybacterium</taxon>
    </lineage>
</organism>